<evidence type="ECO:0000256" key="8">
    <source>
        <dbReference type="SAM" id="MobiDB-lite"/>
    </source>
</evidence>
<protein>
    <recommendedName>
        <fullName evidence="7">DNA-directed RNA polymerase subunit</fullName>
    </recommendedName>
</protein>
<evidence type="ECO:0000259" key="9">
    <source>
        <dbReference type="Pfam" id="PF17875"/>
    </source>
</evidence>
<evidence type="ECO:0000256" key="1">
    <source>
        <dbReference type="ARBA" id="ARBA00004604"/>
    </source>
</evidence>
<feature type="compositionally biased region" description="Basic residues" evidence="8">
    <location>
        <begin position="52"/>
        <end position="64"/>
    </location>
</feature>
<feature type="domain" description="RPA43 OB" evidence="9">
    <location>
        <begin position="178"/>
        <end position="332"/>
    </location>
</feature>
<dbReference type="OrthoDB" id="10250504at2759"/>
<keyword evidence="6 7" id="KW-0539">Nucleus</keyword>
<dbReference type="Gene3D" id="2.40.50.1060">
    <property type="match status" value="1"/>
</dbReference>
<dbReference type="GO" id="GO:0005736">
    <property type="term" value="C:RNA polymerase I complex"/>
    <property type="evidence" value="ECO:0007669"/>
    <property type="project" value="UniProtKB-ARBA"/>
</dbReference>
<keyword evidence="3 7" id="KW-0240">DNA-directed RNA polymerase</keyword>
<dbReference type="InterPro" id="IPR036898">
    <property type="entry name" value="RNA_pol_Rpb7-like_N_sf"/>
</dbReference>
<dbReference type="EMBL" id="NPHW01004054">
    <property type="protein sequence ID" value="OXV08532.1"/>
    <property type="molecule type" value="Genomic_DNA"/>
</dbReference>
<comment type="function">
    <text evidence="7">DNA-dependent RNA polymerase which catalyzes the transcription of DNA into RNA using the four ribonucleoside triphosphates as substrates.</text>
</comment>
<keyword evidence="4" id="KW-0597">Phosphoprotein</keyword>
<dbReference type="InterPro" id="IPR041178">
    <property type="entry name" value="RPA43_OB"/>
</dbReference>
<dbReference type="AlphaFoldDB" id="A0A232LWP0"/>
<reference evidence="10 11" key="1">
    <citation type="journal article" date="2015" name="Environ. Microbiol.">
        <title>Metagenome sequence of Elaphomyces granulatus from sporocarp tissue reveals Ascomycota ectomycorrhizal fingerprints of genome expansion and a Proteobacteria-rich microbiome.</title>
        <authorList>
            <person name="Quandt C.A."/>
            <person name="Kohler A."/>
            <person name="Hesse C.N."/>
            <person name="Sharpton T.J."/>
            <person name="Martin F."/>
            <person name="Spatafora J.W."/>
        </authorList>
    </citation>
    <scope>NUCLEOTIDE SEQUENCE [LARGE SCALE GENOMIC DNA]</scope>
    <source>
        <strain evidence="10 11">OSC145934</strain>
    </source>
</reference>
<keyword evidence="11" id="KW-1185">Reference proteome</keyword>
<feature type="compositionally biased region" description="Basic and acidic residues" evidence="8">
    <location>
        <begin position="336"/>
        <end position="347"/>
    </location>
</feature>
<dbReference type="Gene3D" id="3.30.1490.120">
    <property type="entry name" value="RNA polymerase Rpb7-like, N-terminal domain"/>
    <property type="match status" value="1"/>
</dbReference>
<comment type="subcellular location">
    <subcellularLocation>
        <location evidence="1">Nucleus</location>
        <location evidence="1">Nucleolus</location>
    </subcellularLocation>
</comment>
<evidence type="ECO:0000313" key="10">
    <source>
        <dbReference type="EMBL" id="OXV08532.1"/>
    </source>
</evidence>
<feature type="compositionally biased region" description="Basic and acidic residues" evidence="8">
    <location>
        <begin position="398"/>
        <end position="419"/>
    </location>
</feature>
<dbReference type="InterPro" id="IPR045113">
    <property type="entry name" value="Rpb7-like"/>
</dbReference>
<evidence type="ECO:0000256" key="3">
    <source>
        <dbReference type="ARBA" id="ARBA00022478"/>
    </source>
</evidence>
<evidence type="ECO:0000256" key="5">
    <source>
        <dbReference type="ARBA" id="ARBA00023163"/>
    </source>
</evidence>
<feature type="compositionally biased region" description="Basic residues" evidence="8">
    <location>
        <begin position="18"/>
        <end position="36"/>
    </location>
</feature>
<comment type="similarity">
    <text evidence="2">Belongs to the eukaryotic RPA43 RNA polymerase subunit family.</text>
</comment>
<evidence type="ECO:0000256" key="2">
    <source>
        <dbReference type="ARBA" id="ARBA00005930"/>
    </source>
</evidence>
<evidence type="ECO:0000313" key="11">
    <source>
        <dbReference type="Proteomes" id="UP000243515"/>
    </source>
</evidence>
<feature type="region of interest" description="Disordered" evidence="8">
    <location>
        <begin position="224"/>
        <end position="272"/>
    </location>
</feature>
<proteinExistence type="inferred from homology"/>
<evidence type="ECO:0000256" key="7">
    <source>
        <dbReference type="RuleBase" id="RU369086"/>
    </source>
</evidence>
<dbReference type="GO" id="GO:0006362">
    <property type="term" value="P:transcription elongation by RNA polymerase I"/>
    <property type="evidence" value="ECO:0007669"/>
    <property type="project" value="UniProtKB-ARBA"/>
</dbReference>
<feature type="region of interest" description="Disordered" evidence="8">
    <location>
        <begin position="335"/>
        <end position="436"/>
    </location>
</feature>
<feature type="compositionally biased region" description="Polar residues" evidence="8">
    <location>
        <begin position="348"/>
        <end position="358"/>
    </location>
</feature>
<gene>
    <name evidence="10" type="ORF">Egran_03705</name>
</gene>
<feature type="compositionally biased region" description="Basic and acidic residues" evidence="8">
    <location>
        <begin position="224"/>
        <end position="235"/>
    </location>
</feature>
<dbReference type="Pfam" id="PF17875">
    <property type="entry name" value="RPA43_OB"/>
    <property type="match status" value="1"/>
</dbReference>
<feature type="compositionally biased region" description="Acidic residues" evidence="8">
    <location>
        <begin position="372"/>
        <end position="383"/>
    </location>
</feature>
<organism evidence="10 11">
    <name type="scientific">Elaphomyces granulatus</name>
    <dbReference type="NCBI Taxonomy" id="519963"/>
    <lineage>
        <taxon>Eukaryota</taxon>
        <taxon>Fungi</taxon>
        <taxon>Dikarya</taxon>
        <taxon>Ascomycota</taxon>
        <taxon>Pezizomycotina</taxon>
        <taxon>Eurotiomycetes</taxon>
        <taxon>Eurotiomycetidae</taxon>
        <taxon>Eurotiales</taxon>
        <taxon>Elaphomycetaceae</taxon>
        <taxon>Elaphomyces</taxon>
    </lineage>
</organism>
<dbReference type="Proteomes" id="UP000243515">
    <property type="component" value="Unassembled WGS sequence"/>
</dbReference>
<name>A0A232LWP0_9EURO</name>
<feature type="region of interest" description="Disordered" evidence="8">
    <location>
        <begin position="1"/>
        <end position="79"/>
    </location>
</feature>
<comment type="caution">
    <text evidence="10">The sequence shown here is derived from an EMBL/GenBank/DDBJ whole genome shotgun (WGS) entry which is preliminary data.</text>
</comment>
<feature type="compositionally biased region" description="Basic and acidic residues" evidence="8">
    <location>
        <begin position="252"/>
        <end position="261"/>
    </location>
</feature>
<keyword evidence="5 7" id="KW-0804">Transcription</keyword>
<dbReference type="FunFam" id="3.30.1490.120:FF:000004">
    <property type="entry name" value="RNA polymerase I subunit Rpa43"/>
    <property type="match status" value="1"/>
</dbReference>
<evidence type="ECO:0000256" key="6">
    <source>
        <dbReference type="ARBA" id="ARBA00023242"/>
    </source>
</evidence>
<accession>A0A232LWP0</accession>
<dbReference type="PANTHER" id="PTHR12709">
    <property type="entry name" value="DNA-DIRECTED RNA POLYMERASE II, III"/>
    <property type="match status" value="1"/>
</dbReference>
<dbReference type="GO" id="GO:0006361">
    <property type="term" value="P:transcription initiation at RNA polymerase I promoter"/>
    <property type="evidence" value="ECO:0007669"/>
    <property type="project" value="UniProtKB-ARBA"/>
</dbReference>
<dbReference type="PANTHER" id="PTHR12709:SF5">
    <property type="entry name" value="DNA-DIRECTED RNA POLYMERASE I SUBUNIT RPA43"/>
    <property type="match status" value="1"/>
</dbReference>
<sequence length="436" mass="48534">MNSDSDYGIASASPALPGRKRKHKDKHLSPSKKRKHGDTEINLIATDAVPKSPKKSKKSKKRHKHESEPVASISTNSESNSPFNLVTSTMYLPLSPISISPTHTLASLLAEHLSPLLLTYYPPFKGVVLAYSDASISSTPPLQPVTEKDPRPLTLALTANEYGVLFVYLTATFLVFRPQRGQTLEGWVNVQSDGFLGVVVFNLFSVSIERRRLPTDWEWIHPRGEEGEREREGKNRRLAKGSSAGVSTRLNHGFDPEKEHFTPLSKPLTDGPVDSVNHLEQEQDWDSTSMGYFRSISGHRVHGTIKFRVHDVDVIPGADTDRWSLSIEGTMLTPEEETRLVAEERKGNYSTARRSSMMSGALAPPSGQPIDGDGEAEQVDEGIENSATKGKKEKKSKRKEEHKLEKTKENKPKRKEEHKDKRKSSASTSKLKSKAQ</sequence>
<evidence type="ECO:0000256" key="4">
    <source>
        <dbReference type="ARBA" id="ARBA00022553"/>
    </source>
</evidence>